<dbReference type="Pfam" id="PF01168">
    <property type="entry name" value="Ala_racemase_N"/>
    <property type="match status" value="1"/>
</dbReference>
<dbReference type="InterPro" id="IPR042208">
    <property type="entry name" value="D-ser_dehydrat-like_sf"/>
</dbReference>
<dbReference type="SUPFAM" id="SSF51419">
    <property type="entry name" value="PLP-binding barrel"/>
    <property type="match status" value="1"/>
</dbReference>
<name>A0ABQ3IZB5_9GAMM</name>
<organism evidence="4 5">
    <name type="scientific">Thalassotalea profundi</name>
    <dbReference type="NCBI Taxonomy" id="2036687"/>
    <lineage>
        <taxon>Bacteria</taxon>
        <taxon>Pseudomonadati</taxon>
        <taxon>Pseudomonadota</taxon>
        <taxon>Gammaproteobacteria</taxon>
        <taxon>Alteromonadales</taxon>
        <taxon>Colwelliaceae</taxon>
        <taxon>Thalassotalea</taxon>
    </lineage>
</organism>
<evidence type="ECO:0000313" key="5">
    <source>
        <dbReference type="Proteomes" id="UP000626370"/>
    </source>
</evidence>
<dbReference type="Proteomes" id="UP000626370">
    <property type="component" value="Unassembled WGS sequence"/>
</dbReference>
<evidence type="ECO:0000256" key="1">
    <source>
        <dbReference type="ARBA" id="ARBA00005323"/>
    </source>
</evidence>
<dbReference type="CDD" id="cd06818">
    <property type="entry name" value="PLPDE_III_cryptic_DSD"/>
    <property type="match status" value="1"/>
</dbReference>
<dbReference type="InterPro" id="IPR029066">
    <property type="entry name" value="PLP-binding_barrel"/>
</dbReference>
<dbReference type="RefSeq" id="WP_189379136.1">
    <property type="nucleotide sequence ID" value="NZ_BNAH01000014.1"/>
</dbReference>
<dbReference type="InterPro" id="IPR001608">
    <property type="entry name" value="Ala_racemase_N"/>
</dbReference>
<dbReference type="EMBL" id="BNAH01000014">
    <property type="protein sequence ID" value="GHE98991.1"/>
    <property type="molecule type" value="Genomic_DNA"/>
</dbReference>
<feature type="domain" description="D-serine dehydratase-like" evidence="3">
    <location>
        <begin position="307"/>
        <end position="406"/>
    </location>
</feature>
<evidence type="ECO:0000259" key="3">
    <source>
        <dbReference type="SMART" id="SM01119"/>
    </source>
</evidence>
<dbReference type="Pfam" id="PF14031">
    <property type="entry name" value="D-ser_dehydrat"/>
    <property type="match status" value="1"/>
</dbReference>
<accession>A0ABQ3IZB5</accession>
<dbReference type="Gene3D" id="3.20.20.10">
    <property type="entry name" value="Alanine racemase"/>
    <property type="match status" value="1"/>
</dbReference>
<dbReference type="PANTHER" id="PTHR28004:SF8">
    <property type="entry name" value="D-SERINE DEAMINASE"/>
    <property type="match status" value="1"/>
</dbReference>
<dbReference type="InterPro" id="IPR026956">
    <property type="entry name" value="D-ser_dehydrat-like_dom"/>
</dbReference>
<sequence length="419" mass="46520">MDNIGNTFISNSFEKGSGAHKNNDDSSWNLLEEEVSFPIAVINEQSLLNNAKWMQSFSESSQVKLAPHGKTSMAPELFKLQLEYGCWGISLATVPQVVNAYQNGIKRIILANQLIGKYHCKVIADLLSKGDLTFYCFVDSVENANQLDQYFSQRGVTLNILIEMGVEGGRCGWRNFNNISALTNVITQSKCLKLCGLSFYEGVIHGDDAEEKICQFINDIKSLTNELMAINAFSTSDVILTGAGSAWYDVVSKQLMADVNHSNANFQVIIRPGCYLIHDTGIYQSAQMQVLSRSQQACDISGELISSLELWAYVHSVPEAGLAIIGLGKRDVAFDAGLPTPEYVYRPGDKAPKKANSHWNVTHIMDQHCMMNIDPDSDLKPGDIVIFSSSHPCLTMDKWRRIGVMDENYIVNKTIATFF</sequence>
<keyword evidence="5" id="KW-1185">Reference proteome</keyword>
<keyword evidence="2" id="KW-0456">Lyase</keyword>
<evidence type="ECO:0000313" key="4">
    <source>
        <dbReference type="EMBL" id="GHE98991.1"/>
    </source>
</evidence>
<proteinExistence type="inferred from homology"/>
<gene>
    <name evidence="4" type="ORF">GCM10011501_30640</name>
</gene>
<reference evidence="5" key="1">
    <citation type="journal article" date="2019" name="Int. J. Syst. Evol. Microbiol.">
        <title>The Global Catalogue of Microorganisms (GCM) 10K type strain sequencing project: providing services to taxonomists for standard genome sequencing and annotation.</title>
        <authorList>
            <consortium name="The Broad Institute Genomics Platform"/>
            <consortium name="The Broad Institute Genome Sequencing Center for Infectious Disease"/>
            <person name="Wu L."/>
            <person name="Ma J."/>
        </authorList>
    </citation>
    <scope>NUCLEOTIDE SEQUENCE [LARGE SCALE GENOMIC DNA]</scope>
    <source>
        <strain evidence="5">CGMCC 1.15922</strain>
    </source>
</reference>
<comment type="caution">
    <text evidence="4">The sequence shown here is derived from an EMBL/GenBank/DDBJ whole genome shotgun (WGS) entry which is preliminary data.</text>
</comment>
<dbReference type="InterPro" id="IPR051466">
    <property type="entry name" value="D-amino_acid_metab_enzyme"/>
</dbReference>
<dbReference type="PANTHER" id="PTHR28004">
    <property type="entry name" value="ZGC:162816-RELATED"/>
    <property type="match status" value="1"/>
</dbReference>
<comment type="similarity">
    <text evidence="1">Belongs to the DSD1 family.</text>
</comment>
<dbReference type="SMART" id="SM01119">
    <property type="entry name" value="D-ser_dehydrat"/>
    <property type="match status" value="1"/>
</dbReference>
<dbReference type="Gene3D" id="2.40.37.20">
    <property type="entry name" value="D-serine dehydratase-like domain"/>
    <property type="match status" value="1"/>
</dbReference>
<evidence type="ECO:0000256" key="2">
    <source>
        <dbReference type="ARBA" id="ARBA00023239"/>
    </source>
</evidence>
<protein>
    <submittedName>
        <fullName evidence="4">Amino acid deaminase</fullName>
    </submittedName>
</protein>